<evidence type="ECO:0000313" key="3">
    <source>
        <dbReference type="Proteomes" id="UP001159386"/>
    </source>
</evidence>
<proteinExistence type="predicted"/>
<organism evidence="2 3">
    <name type="scientific">Anabaenopsis tanganyikae CS-531</name>
    <dbReference type="NCBI Taxonomy" id="2785304"/>
    <lineage>
        <taxon>Bacteria</taxon>
        <taxon>Bacillati</taxon>
        <taxon>Cyanobacteriota</taxon>
        <taxon>Cyanophyceae</taxon>
        <taxon>Nostocales</taxon>
        <taxon>Nodulariaceae</taxon>
        <taxon>Anabaenopsis</taxon>
        <taxon>Anabaenopsis tanganyikae</taxon>
    </lineage>
</organism>
<feature type="region of interest" description="Disordered" evidence="1">
    <location>
        <begin position="1"/>
        <end position="24"/>
    </location>
</feature>
<name>A0ABT6KI38_9CYAN</name>
<accession>A0ABT6KI38</accession>
<evidence type="ECO:0000313" key="2">
    <source>
        <dbReference type="EMBL" id="MDH6107362.1"/>
    </source>
</evidence>
<sequence length="66" mass="7255">MGRSLTKVIKPLLEQPPPHPKTSRFLTDLSFQTGNLFPGSLCNNIYNPDTPAPRAIALNNGIVRLI</sequence>
<dbReference type="RefSeq" id="WP_280802100.1">
    <property type="nucleotide sequence ID" value="NZ_JANQDF010000168.1"/>
</dbReference>
<protein>
    <submittedName>
        <fullName evidence="2">Uncharacterized protein</fullName>
    </submittedName>
</protein>
<reference evidence="2 3" key="1">
    <citation type="journal article" date="2023" name="J. Phycol.">
        <title>Chrysosporum ovalisporum is synonymous with the true-branching cyanobacterium Umezakia natans (Nostocales/Aphanizomenonaceae).</title>
        <authorList>
            <person name="McGregor G.B."/>
            <person name="Sendall B.C."/>
            <person name="Niiyama Y."/>
            <person name="Tuji A."/>
            <person name="Willis A."/>
        </authorList>
    </citation>
    <scope>NUCLEOTIDE SEQUENCE [LARGE SCALE GENOMIC DNA]</scope>
    <source>
        <strain evidence="2 3">CS-531</strain>
    </source>
</reference>
<gene>
    <name evidence="2" type="ORF">NWP22_16085</name>
</gene>
<evidence type="ECO:0000256" key="1">
    <source>
        <dbReference type="SAM" id="MobiDB-lite"/>
    </source>
</evidence>
<dbReference type="Proteomes" id="UP001159386">
    <property type="component" value="Unassembled WGS sequence"/>
</dbReference>
<comment type="caution">
    <text evidence="2">The sequence shown here is derived from an EMBL/GenBank/DDBJ whole genome shotgun (WGS) entry which is preliminary data.</text>
</comment>
<keyword evidence="3" id="KW-1185">Reference proteome</keyword>
<dbReference type="EMBL" id="JANQDF010000168">
    <property type="protein sequence ID" value="MDH6107362.1"/>
    <property type="molecule type" value="Genomic_DNA"/>
</dbReference>